<reference evidence="4 5" key="1">
    <citation type="submission" date="2019-02" db="EMBL/GenBank/DDBJ databases">
        <title>Kribbella capetownensis sp. nov. and Kribbella speibonae sp. nov., isolated from soil.</title>
        <authorList>
            <person name="Curtis S.M."/>
            <person name="Norton I."/>
            <person name="Everest G.J."/>
            <person name="Meyers P.R."/>
        </authorList>
    </citation>
    <scope>NUCLEOTIDE SEQUENCE [LARGE SCALE GENOMIC DNA]</scope>
    <source>
        <strain evidence="2 4">SK5</strain>
        <strain evidence="3 5">YM55</strain>
    </source>
</reference>
<dbReference type="AlphaFoldDB" id="A0A4V6N433"/>
<dbReference type="Pfam" id="PF12802">
    <property type="entry name" value="MarR_2"/>
    <property type="match status" value="1"/>
</dbReference>
<gene>
    <name evidence="2" type="ORF">E0H58_13885</name>
    <name evidence="3" type="ORF">E0H92_33485</name>
</gene>
<keyword evidence="4" id="KW-1185">Reference proteome</keyword>
<dbReference type="EMBL" id="SJKC01000005">
    <property type="protein sequence ID" value="TCC33072.1"/>
    <property type="molecule type" value="Genomic_DNA"/>
</dbReference>
<sequence length="154" mass="16131">MGETGRPPLSPALLLVMLGGGLRTRLERDLRAEGLSLRHFSALGHLAHQPGLSYSELARRDGITTQSMQSTLLQLQDMGAVERLTAPGRGRAADLKVTAAGEQLLGRCRVVLSAIDAELAAQLGAEAADGLAGQVLQLLAALADDPSEVTRKSS</sequence>
<dbReference type="RefSeq" id="WP_131461714.1">
    <property type="nucleotide sequence ID" value="NZ_SJJY01000002.1"/>
</dbReference>
<dbReference type="Proteomes" id="UP000294225">
    <property type="component" value="Unassembled WGS sequence"/>
</dbReference>
<dbReference type="SUPFAM" id="SSF46785">
    <property type="entry name" value="Winged helix' DNA-binding domain"/>
    <property type="match status" value="1"/>
</dbReference>
<organism evidence="3 5">
    <name type="scientific">Kribbella speibonae</name>
    <dbReference type="NCBI Taxonomy" id="1572660"/>
    <lineage>
        <taxon>Bacteria</taxon>
        <taxon>Bacillati</taxon>
        <taxon>Actinomycetota</taxon>
        <taxon>Actinomycetes</taxon>
        <taxon>Propionibacteriales</taxon>
        <taxon>Kribbellaceae</taxon>
        <taxon>Kribbella</taxon>
    </lineage>
</organism>
<dbReference type="InterPro" id="IPR000835">
    <property type="entry name" value="HTH_MarR-typ"/>
</dbReference>
<protein>
    <submittedName>
        <fullName evidence="3">MarR family transcriptional regulator</fullName>
    </submittedName>
</protein>
<proteinExistence type="predicted"/>
<evidence type="ECO:0000313" key="3">
    <source>
        <dbReference type="EMBL" id="TCC33072.1"/>
    </source>
</evidence>
<evidence type="ECO:0000313" key="5">
    <source>
        <dbReference type="Proteomes" id="UP000294225"/>
    </source>
</evidence>
<name>A0A4V6N433_9ACTN</name>
<dbReference type="InterPro" id="IPR036390">
    <property type="entry name" value="WH_DNA-bd_sf"/>
</dbReference>
<evidence type="ECO:0000313" key="2">
    <source>
        <dbReference type="EMBL" id="TCC25253.1"/>
    </source>
</evidence>
<dbReference type="PROSITE" id="PS50995">
    <property type="entry name" value="HTH_MARR_2"/>
    <property type="match status" value="1"/>
</dbReference>
<dbReference type="SMART" id="SM00347">
    <property type="entry name" value="HTH_MARR"/>
    <property type="match status" value="1"/>
</dbReference>
<dbReference type="Proteomes" id="UP000292385">
    <property type="component" value="Unassembled WGS sequence"/>
</dbReference>
<dbReference type="InterPro" id="IPR036388">
    <property type="entry name" value="WH-like_DNA-bd_sf"/>
</dbReference>
<evidence type="ECO:0000259" key="1">
    <source>
        <dbReference type="PROSITE" id="PS50995"/>
    </source>
</evidence>
<comment type="caution">
    <text evidence="3">The sequence shown here is derived from an EMBL/GenBank/DDBJ whole genome shotgun (WGS) entry which is preliminary data.</text>
</comment>
<dbReference type="EMBL" id="SJJY01000002">
    <property type="protein sequence ID" value="TCC25253.1"/>
    <property type="molecule type" value="Genomic_DNA"/>
</dbReference>
<feature type="domain" description="HTH marR-type" evidence="1">
    <location>
        <begin position="6"/>
        <end position="144"/>
    </location>
</feature>
<accession>A0A4V6N433</accession>
<dbReference type="GO" id="GO:0003700">
    <property type="term" value="F:DNA-binding transcription factor activity"/>
    <property type="evidence" value="ECO:0007669"/>
    <property type="project" value="InterPro"/>
</dbReference>
<dbReference type="Gene3D" id="1.10.10.10">
    <property type="entry name" value="Winged helix-like DNA-binding domain superfamily/Winged helix DNA-binding domain"/>
    <property type="match status" value="1"/>
</dbReference>
<evidence type="ECO:0000313" key="4">
    <source>
        <dbReference type="Proteomes" id="UP000292385"/>
    </source>
</evidence>